<dbReference type="SUPFAM" id="SSF49785">
    <property type="entry name" value="Galactose-binding domain-like"/>
    <property type="match status" value="1"/>
</dbReference>
<evidence type="ECO:0000256" key="4">
    <source>
        <dbReference type="ARBA" id="ARBA00022801"/>
    </source>
</evidence>
<evidence type="ECO:0000259" key="7">
    <source>
        <dbReference type="Pfam" id="PF00703"/>
    </source>
</evidence>
<gene>
    <name evidence="10" type="ORF">FQV27_05505</name>
</gene>
<keyword evidence="4 10" id="KW-0378">Hydrolase</keyword>
<dbReference type="InterPro" id="IPR017853">
    <property type="entry name" value="GH"/>
</dbReference>
<dbReference type="Gene3D" id="2.60.40.10">
    <property type="entry name" value="Immunoglobulins"/>
    <property type="match status" value="2"/>
</dbReference>
<dbReference type="Proteomes" id="UP000321562">
    <property type="component" value="Unassembled WGS sequence"/>
</dbReference>
<dbReference type="OrthoDB" id="9758603at2"/>
<keyword evidence="11" id="KW-1185">Reference proteome</keyword>
<comment type="caution">
    <text evidence="10">The sequence shown here is derived from an EMBL/GenBank/DDBJ whole genome shotgun (WGS) entry which is preliminary data.</text>
</comment>
<evidence type="ECO:0000259" key="8">
    <source>
        <dbReference type="Pfam" id="PF17753"/>
    </source>
</evidence>
<accession>A0A5C6S581</accession>
<reference evidence="10 11" key="1">
    <citation type="submission" date="2019-08" db="EMBL/GenBank/DDBJ databases">
        <authorList>
            <person name="Ye J."/>
        </authorList>
    </citation>
    <scope>NUCLEOTIDE SEQUENCE [LARGE SCALE GENOMIC DNA]</scope>
    <source>
        <strain evidence="10 11">TK008</strain>
    </source>
</reference>
<proteinExistence type="inferred from homology"/>
<dbReference type="AlphaFoldDB" id="A0A5C6S581"/>
<comment type="similarity">
    <text evidence="2">Belongs to the glycosyl hydrolase 2 family.</text>
</comment>
<dbReference type="Pfam" id="PF00703">
    <property type="entry name" value="Glyco_hydro_2"/>
    <property type="match status" value="1"/>
</dbReference>
<feature type="domain" description="Glycoside hydrolase family 2 immunoglobulin-like beta-sandwich" evidence="7">
    <location>
        <begin position="196"/>
        <end position="292"/>
    </location>
</feature>
<dbReference type="InterPro" id="IPR041625">
    <property type="entry name" value="Beta-mannosidase_Ig"/>
</dbReference>
<dbReference type="EC" id="3.2.1.25" evidence="3"/>
<dbReference type="InterPro" id="IPR036156">
    <property type="entry name" value="Beta-gal/glucu_dom_sf"/>
</dbReference>
<sequence length="814" mass="92144">MDSQNSVSEISLDQGWTVSQVNGDQCLAVDFPADIHSALLADGRISDPYWRDREVSLDWVHESEWLAEREFDLPAPADGRHTLVLDGVDCQAEVRVNGMPVGQLQNRFIRHDLDVSKAVVEGRNMISIRFLSNSAEAKRKADEFAFPVPHIFWNNRLPHYNFLRKPQCDAGWDWNIALSPLGIYGSVKLRRADPLRLDDAMIRQHHADGRVRLSVDLLVDAARPVETRASLSIDGQTVATDVTLWPGSGRVTLTAEIDNPRMWWPVGHGPQEMYDLDVRIGDEHRRLRIGLREIVLLSDPDEVGNRFAFRVNGREIFMRGANWIPADALPARATQAVVADLLDSAVEANMNMIRVWGGGSYEPDWFYQMCSERGLMVWQDFMFACNLYPAADRAWLDNVRHEARQQIRRLSAHPCLALWCGDNELVGALGWFDESKADRDRYLAMYDRLNHALEEAIEDEAPDVPWWPSSPSVGRLNFGDGWHDDASGDMHFWDVWHSAKDFEHYRSVRPRFCSEFGFQSFPSMRVIESFTLPEDRNVSSNVMDVHQRNPGGNSRIVETLARYFRFPDGFSDMVWLSQVSQAMAMKTAIEFWRMNKPRTMGTLYWQLNDTWPVASWAGLEYGGGWKVLHYAARRFYAPVLISAQPDHDTGEIVLWAVNDTAQPVPLSVSAQVVPFDGQPQKLGRWQIEVPTERALEIARFAPDALPSDALLHFDWSDGGAHHGENDYLAARPKEYALGNPQITAAHGTDSDGRETVTLTTDRPALWVTWDHGGDTVWSDNGMTLLPGQPRTLTAIRRRTGLLDDQIPGVMALKG</sequence>
<dbReference type="InterPro" id="IPR006102">
    <property type="entry name" value="Ig-like_GH2"/>
</dbReference>
<dbReference type="Gene3D" id="2.60.120.260">
    <property type="entry name" value="Galactose-binding domain-like"/>
    <property type="match status" value="1"/>
</dbReference>
<dbReference type="EMBL" id="VOPL01000002">
    <property type="protein sequence ID" value="TXB69579.1"/>
    <property type="molecule type" value="Genomic_DNA"/>
</dbReference>
<dbReference type="Pfam" id="PF17753">
    <property type="entry name" value="Ig_mannosidase"/>
    <property type="match status" value="1"/>
</dbReference>
<evidence type="ECO:0000256" key="2">
    <source>
        <dbReference type="ARBA" id="ARBA00007401"/>
    </source>
</evidence>
<evidence type="ECO:0000256" key="3">
    <source>
        <dbReference type="ARBA" id="ARBA00012754"/>
    </source>
</evidence>
<dbReference type="InterPro" id="IPR050887">
    <property type="entry name" value="Beta-mannosidase_GH2"/>
</dbReference>
<dbReference type="GO" id="GO:0006516">
    <property type="term" value="P:glycoprotein catabolic process"/>
    <property type="evidence" value="ECO:0007669"/>
    <property type="project" value="TreeGrafter"/>
</dbReference>
<dbReference type="InterPro" id="IPR008979">
    <property type="entry name" value="Galactose-bd-like_sf"/>
</dbReference>
<organism evidence="10 11">
    <name type="scientific">Paracoccus aurantiacus</name>
    <dbReference type="NCBI Taxonomy" id="2599412"/>
    <lineage>
        <taxon>Bacteria</taxon>
        <taxon>Pseudomonadati</taxon>
        <taxon>Pseudomonadota</taxon>
        <taxon>Alphaproteobacteria</taxon>
        <taxon>Rhodobacterales</taxon>
        <taxon>Paracoccaceae</taxon>
        <taxon>Paracoccus</taxon>
    </lineage>
</organism>
<feature type="domain" description="Beta-mannosidase Ig-fold" evidence="8">
    <location>
        <begin position="738"/>
        <end position="796"/>
    </location>
</feature>
<dbReference type="PANTHER" id="PTHR43730">
    <property type="entry name" value="BETA-MANNOSIDASE"/>
    <property type="match status" value="1"/>
</dbReference>
<evidence type="ECO:0000256" key="5">
    <source>
        <dbReference type="ARBA" id="ARBA00023180"/>
    </source>
</evidence>
<feature type="domain" description="Beta-mannosidase-like galactose-binding" evidence="9">
    <location>
        <begin position="16"/>
        <end position="184"/>
    </location>
</feature>
<dbReference type="Pfam" id="PF22666">
    <property type="entry name" value="Glyco_hydro_2_N2"/>
    <property type="match status" value="1"/>
</dbReference>
<evidence type="ECO:0000313" key="11">
    <source>
        <dbReference type="Proteomes" id="UP000321562"/>
    </source>
</evidence>
<protein>
    <recommendedName>
        <fullName evidence="3">beta-mannosidase</fullName>
        <ecNumber evidence="3">3.2.1.25</ecNumber>
    </recommendedName>
</protein>
<keyword evidence="5" id="KW-0325">Glycoprotein</keyword>
<dbReference type="FunFam" id="3.20.20.80:FF:000050">
    <property type="entry name" value="Beta-mannosidase B"/>
    <property type="match status" value="1"/>
</dbReference>
<evidence type="ECO:0000256" key="1">
    <source>
        <dbReference type="ARBA" id="ARBA00000829"/>
    </source>
</evidence>
<keyword evidence="6" id="KW-0326">Glycosidase</keyword>
<dbReference type="Gene3D" id="3.20.20.80">
    <property type="entry name" value="Glycosidases"/>
    <property type="match status" value="1"/>
</dbReference>
<name>A0A5C6S581_9RHOB</name>
<dbReference type="PANTHER" id="PTHR43730:SF1">
    <property type="entry name" value="BETA-MANNOSIDASE"/>
    <property type="match status" value="1"/>
</dbReference>
<evidence type="ECO:0000313" key="10">
    <source>
        <dbReference type="EMBL" id="TXB69579.1"/>
    </source>
</evidence>
<dbReference type="SUPFAM" id="SSF49303">
    <property type="entry name" value="beta-Galactosidase/glucuronidase domain"/>
    <property type="match status" value="2"/>
</dbReference>
<dbReference type="GO" id="GO:0004567">
    <property type="term" value="F:beta-mannosidase activity"/>
    <property type="evidence" value="ECO:0007669"/>
    <property type="project" value="UniProtKB-EC"/>
</dbReference>
<comment type="catalytic activity">
    <reaction evidence="1">
        <text>Hydrolysis of terminal, non-reducing beta-D-mannose residues in beta-D-mannosides.</text>
        <dbReference type="EC" id="3.2.1.25"/>
    </reaction>
</comment>
<dbReference type="InterPro" id="IPR054593">
    <property type="entry name" value="Beta-mannosidase-like_N2"/>
</dbReference>
<evidence type="ECO:0000259" key="9">
    <source>
        <dbReference type="Pfam" id="PF22666"/>
    </source>
</evidence>
<dbReference type="SUPFAM" id="SSF51445">
    <property type="entry name" value="(Trans)glycosidases"/>
    <property type="match status" value="1"/>
</dbReference>
<dbReference type="RefSeq" id="WP_147096870.1">
    <property type="nucleotide sequence ID" value="NZ_JBHUFH010000001.1"/>
</dbReference>
<dbReference type="InterPro" id="IPR013783">
    <property type="entry name" value="Ig-like_fold"/>
</dbReference>
<evidence type="ECO:0000256" key="6">
    <source>
        <dbReference type="ARBA" id="ARBA00023295"/>
    </source>
</evidence>